<evidence type="ECO:0000256" key="2">
    <source>
        <dbReference type="ARBA" id="ARBA00004613"/>
    </source>
</evidence>
<evidence type="ECO:0000256" key="4">
    <source>
        <dbReference type="ARBA" id="ARBA00022475"/>
    </source>
</evidence>
<dbReference type="PROSITE" id="PS50035">
    <property type="entry name" value="PLD"/>
    <property type="match status" value="2"/>
</dbReference>
<evidence type="ECO:0000256" key="5">
    <source>
        <dbReference type="ARBA" id="ARBA00022516"/>
    </source>
</evidence>
<proteinExistence type="predicted"/>
<protein>
    <recommendedName>
        <fullName evidence="15">Cardiolipin synthase</fullName>
        <ecNumber evidence="15">2.7.8.-</ecNumber>
    </recommendedName>
</protein>
<comment type="caution">
    <text evidence="18">The sequence shown here is derived from an EMBL/GenBank/DDBJ whole genome shotgun (WGS) entry which is preliminary data.</text>
</comment>
<keyword evidence="14" id="KW-1208">Phospholipid metabolism</keyword>
<evidence type="ECO:0000256" key="11">
    <source>
        <dbReference type="ARBA" id="ARBA00023098"/>
    </source>
</evidence>
<keyword evidence="10 16" id="KW-1133">Transmembrane helix</keyword>
<keyword evidence="6" id="KW-0964">Secreted</keyword>
<evidence type="ECO:0000256" key="14">
    <source>
        <dbReference type="ARBA" id="ARBA00023264"/>
    </source>
</evidence>
<accession>A0A7W7YU82</accession>
<feature type="domain" description="PLD phosphodiesterase" evidence="17">
    <location>
        <begin position="215"/>
        <end position="242"/>
    </location>
</feature>
<dbReference type="Gene3D" id="3.30.870.10">
    <property type="entry name" value="Endonuclease Chain A"/>
    <property type="match status" value="2"/>
</dbReference>
<dbReference type="EC" id="2.7.8.-" evidence="15"/>
<keyword evidence="5" id="KW-0444">Lipid biosynthesis</keyword>
<organism evidence="18 19">
    <name type="scientific">Shinella fusca</name>
    <dbReference type="NCBI Taxonomy" id="544480"/>
    <lineage>
        <taxon>Bacteria</taxon>
        <taxon>Pseudomonadati</taxon>
        <taxon>Pseudomonadota</taxon>
        <taxon>Alphaproteobacteria</taxon>
        <taxon>Hyphomicrobiales</taxon>
        <taxon>Rhizobiaceae</taxon>
        <taxon>Shinella</taxon>
    </lineage>
</organism>
<keyword evidence="12 16" id="KW-0472">Membrane</keyword>
<dbReference type="GO" id="GO:0005886">
    <property type="term" value="C:plasma membrane"/>
    <property type="evidence" value="ECO:0007669"/>
    <property type="project" value="UniProtKB-SubCell"/>
</dbReference>
<evidence type="ECO:0000256" key="9">
    <source>
        <dbReference type="ARBA" id="ARBA00022737"/>
    </source>
</evidence>
<keyword evidence="4" id="KW-1003">Cell membrane</keyword>
<sequence length="478" mass="52319">MTGGGGTFVVLHIAVVAVTAAHILLRAHRQPESRAAWLVLVLTLPYVGALAYLLVGQTNVGRKRVERLKAAFHDLPRPQDAPGWPAALETADRHEALFAVGRSISGYEPVGGNSAVLMENSDAAIDAMVADIDAASDHVHLLFYIWLADRNGTKVAEAMQRAARRGVACRALVDDLGSRDLVCGPLWQDMAAAGVKVRRALTIGNPLLRALTGRVDLRNHRKVAVIDNRITYCGSQNCADPQFLPKAKYAPWVDVLMRFEGPVVRQNQHLFASDWMGNGGEDIGDLLRRPMPAARPGFTAQVVATGPTFRNSAMPEMFETLVYAARRSLFVTTPYYVPDAAMQAALCACANRGVDTTIVFPARNDDFAVAAASRSYYPDLLRAGVTIYEYGAGLLHAKTLTMDGQVTLIGSANMDRRSFDLNYENNILLEDAETTIAMRARQESYLAQCRRILPQEVERWPVGRRLWNNALAIVGPVL</sequence>
<evidence type="ECO:0000256" key="10">
    <source>
        <dbReference type="ARBA" id="ARBA00022989"/>
    </source>
</evidence>
<comment type="function">
    <text evidence="1">Could be a virulence factor.</text>
</comment>
<dbReference type="AlphaFoldDB" id="A0A7W7YU82"/>
<dbReference type="GO" id="GO:0005576">
    <property type="term" value="C:extracellular region"/>
    <property type="evidence" value="ECO:0007669"/>
    <property type="project" value="UniProtKB-SubCell"/>
</dbReference>
<dbReference type="GO" id="GO:0008808">
    <property type="term" value="F:cardiolipin synthase activity"/>
    <property type="evidence" value="ECO:0007669"/>
    <property type="project" value="UniProtKB-UniRule"/>
</dbReference>
<evidence type="ECO:0000256" key="3">
    <source>
        <dbReference type="ARBA" id="ARBA00004651"/>
    </source>
</evidence>
<dbReference type="Pfam" id="PF13396">
    <property type="entry name" value="PLDc_N"/>
    <property type="match status" value="1"/>
</dbReference>
<keyword evidence="13" id="KW-0594">Phospholipid biosynthesis</keyword>
<evidence type="ECO:0000256" key="6">
    <source>
        <dbReference type="ARBA" id="ARBA00022525"/>
    </source>
</evidence>
<keyword evidence="19" id="KW-1185">Reference proteome</keyword>
<evidence type="ECO:0000313" key="19">
    <source>
        <dbReference type="Proteomes" id="UP000535406"/>
    </source>
</evidence>
<dbReference type="NCBIfam" id="TIGR04265">
    <property type="entry name" value="bac_cardiolipin"/>
    <property type="match status" value="1"/>
</dbReference>
<dbReference type="RefSeq" id="WP_184143096.1">
    <property type="nucleotide sequence ID" value="NZ_JACHIK010000004.1"/>
</dbReference>
<dbReference type="EMBL" id="JACHIK010000004">
    <property type="protein sequence ID" value="MBB5042344.1"/>
    <property type="molecule type" value="Genomic_DNA"/>
</dbReference>
<name>A0A7W7YU82_9HYPH</name>
<evidence type="ECO:0000256" key="1">
    <source>
        <dbReference type="ARBA" id="ARBA00003145"/>
    </source>
</evidence>
<evidence type="ECO:0000256" key="7">
    <source>
        <dbReference type="ARBA" id="ARBA00022679"/>
    </source>
</evidence>
<keyword evidence="9" id="KW-0677">Repeat</keyword>
<dbReference type="InterPro" id="IPR001736">
    <property type="entry name" value="PLipase_D/transphosphatidylase"/>
</dbReference>
<dbReference type="PANTHER" id="PTHR21248">
    <property type="entry name" value="CARDIOLIPIN SYNTHASE"/>
    <property type="match status" value="1"/>
</dbReference>
<dbReference type="PANTHER" id="PTHR21248:SF22">
    <property type="entry name" value="PHOSPHOLIPASE D"/>
    <property type="match status" value="1"/>
</dbReference>
<evidence type="ECO:0000313" key="18">
    <source>
        <dbReference type="EMBL" id="MBB5042344.1"/>
    </source>
</evidence>
<evidence type="ECO:0000256" key="13">
    <source>
        <dbReference type="ARBA" id="ARBA00023209"/>
    </source>
</evidence>
<dbReference type="CDD" id="cd09158">
    <property type="entry name" value="PLDc_EcCLS_like_2"/>
    <property type="match status" value="1"/>
</dbReference>
<dbReference type="SUPFAM" id="SSF56024">
    <property type="entry name" value="Phospholipase D/nuclease"/>
    <property type="match status" value="2"/>
</dbReference>
<keyword evidence="7 18" id="KW-0808">Transferase</keyword>
<dbReference type="InterPro" id="IPR027379">
    <property type="entry name" value="CLS_N"/>
</dbReference>
<feature type="transmembrane region" description="Helical" evidence="16">
    <location>
        <begin position="37"/>
        <end position="55"/>
    </location>
</feature>
<feature type="domain" description="PLD phosphodiesterase" evidence="17">
    <location>
        <begin position="391"/>
        <end position="418"/>
    </location>
</feature>
<dbReference type="SMART" id="SM00155">
    <property type="entry name" value="PLDc"/>
    <property type="match status" value="2"/>
</dbReference>
<comment type="subcellular location">
    <subcellularLocation>
        <location evidence="3">Cell membrane</location>
        <topology evidence="3">Multi-pass membrane protein</topology>
    </subcellularLocation>
    <subcellularLocation>
        <location evidence="2">Secreted</location>
    </subcellularLocation>
</comment>
<evidence type="ECO:0000256" key="12">
    <source>
        <dbReference type="ARBA" id="ARBA00023136"/>
    </source>
</evidence>
<evidence type="ECO:0000259" key="17">
    <source>
        <dbReference type="PROSITE" id="PS50035"/>
    </source>
</evidence>
<feature type="transmembrane region" description="Helical" evidence="16">
    <location>
        <begin position="6"/>
        <end position="25"/>
    </location>
</feature>
<dbReference type="CDD" id="cd09152">
    <property type="entry name" value="PLDc_EcCLS_like_1"/>
    <property type="match status" value="1"/>
</dbReference>
<dbReference type="GO" id="GO:0032049">
    <property type="term" value="P:cardiolipin biosynthetic process"/>
    <property type="evidence" value="ECO:0007669"/>
    <property type="project" value="UniProtKB-UniRule"/>
</dbReference>
<evidence type="ECO:0000256" key="8">
    <source>
        <dbReference type="ARBA" id="ARBA00022692"/>
    </source>
</evidence>
<dbReference type="Proteomes" id="UP000535406">
    <property type="component" value="Unassembled WGS sequence"/>
</dbReference>
<keyword evidence="11" id="KW-0443">Lipid metabolism</keyword>
<dbReference type="InterPro" id="IPR025202">
    <property type="entry name" value="PLD-like_dom"/>
</dbReference>
<evidence type="ECO:0000256" key="16">
    <source>
        <dbReference type="SAM" id="Phobius"/>
    </source>
</evidence>
<dbReference type="InterPro" id="IPR022924">
    <property type="entry name" value="Cardiolipin_synthase"/>
</dbReference>
<dbReference type="Pfam" id="PF13091">
    <property type="entry name" value="PLDc_2"/>
    <property type="match status" value="2"/>
</dbReference>
<gene>
    <name evidence="18" type="ORF">HNQ66_001740</name>
</gene>
<evidence type="ECO:0000256" key="15">
    <source>
        <dbReference type="NCBIfam" id="TIGR04265"/>
    </source>
</evidence>
<keyword evidence="8 16" id="KW-0812">Transmembrane</keyword>
<reference evidence="18 19" key="1">
    <citation type="submission" date="2020-08" db="EMBL/GenBank/DDBJ databases">
        <title>Genomic Encyclopedia of Type Strains, Phase IV (KMG-IV): sequencing the most valuable type-strain genomes for metagenomic binning, comparative biology and taxonomic classification.</title>
        <authorList>
            <person name="Goeker M."/>
        </authorList>
    </citation>
    <scope>NUCLEOTIDE SEQUENCE [LARGE SCALE GENOMIC DNA]</scope>
    <source>
        <strain evidence="18 19">DSM 21319</strain>
    </source>
</reference>